<protein>
    <submittedName>
        <fullName evidence="3">Uncharacterized protein</fullName>
    </submittedName>
</protein>
<feature type="region of interest" description="Disordered" evidence="1">
    <location>
        <begin position="106"/>
        <end position="128"/>
    </location>
</feature>
<dbReference type="Proteomes" id="UP000198287">
    <property type="component" value="Unassembled WGS sequence"/>
</dbReference>
<organism evidence="3 4">
    <name type="scientific">Folsomia candida</name>
    <name type="common">Springtail</name>
    <dbReference type="NCBI Taxonomy" id="158441"/>
    <lineage>
        <taxon>Eukaryota</taxon>
        <taxon>Metazoa</taxon>
        <taxon>Ecdysozoa</taxon>
        <taxon>Arthropoda</taxon>
        <taxon>Hexapoda</taxon>
        <taxon>Collembola</taxon>
        <taxon>Entomobryomorpha</taxon>
        <taxon>Isotomoidea</taxon>
        <taxon>Isotomidae</taxon>
        <taxon>Proisotominae</taxon>
        <taxon>Folsomia</taxon>
    </lineage>
</organism>
<reference evidence="3 4" key="1">
    <citation type="submission" date="2015-12" db="EMBL/GenBank/DDBJ databases">
        <title>The genome of Folsomia candida.</title>
        <authorList>
            <person name="Faddeeva A."/>
            <person name="Derks M.F."/>
            <person name="Anvar Y."/>
            <person name="Smit S."/>
            <person name="Van Straalen N."/>
            <person name="Roelofs D."/>
        </authorList>
    </citation>
    <scope>NUCLEOTIDE SEQUENCE [LARGE SCALE GENOMIC DNA]</scope>
    <source>
        <strain evidence="3 4">VU population</strain>
        <tissue evidence="3">Whole body</tissue>
    </source>
</reference>
<evidence type="ECO:0000313" key="3">
    <source>
        <dbReference type="EMBL" id="OXA61220.1"/>
    </source>
</evidence>
<evidence type="ECO:0000256" key="2">
    <source>
        <dbReference type="SAM" id="Phobius"/>
    </source>
</evidence>
<accession>A0A226EVI9</accession>
<proteinExistence type="predicted"/>
<gene>
    <name evidence="3" type="ORF">Fcan01_03152</name>
</gene>
<keyword evidence="2" id="KW-1133">Transmembrane helix</keyword>
<evidence type="ECO:0000313" key="4">
    <source>
        <dbReference type="Proteomes" id="UP000198287"/>
    </source>
</evidence>
<evidence type="ECO:0000256" key="1">
    <source>
        <dbReference type="SAM" id="MobiDB-lite"/>
    </source>
</evidence>
<dbReference type="EMBL" id="LNIX01000001">
    <property type="protein sequence ID" value="OXA61220.1"/>
    <property type="molecule type" value="Genomic_DNA"/>
</dbReference>
<comment type="caution">
    <text evidence="3">The sequence shown here is derived from an EMBL/GenBank/DDBJ whole genome shotgun (WGS) entry which is preliminary data.</text>
</comment>
<dbReference type="AlphaFoldDB" id="A0A226EVI9"/>
<keyword evidence="4" id="KW-1185">Reference proteome</keyword>
<keyword evidence="2" id="KW-0812">Transmembrane</keyword>
<feature type="transmembrane region" description="Helical" evidence="2">
    <location>
        <begin position="70"/>
        <end position="92"/>
    </location>
</feature>
<name>A0A226EVI9_FOLCA</name>
<keyword evidence="2" id="KW-0472">Membrane</keyword>
<sequence>MSTASLSAVITHDPAKSSSYGCFKHQNNGVSDSKADSMLPLFGNRVNFDSESEQSKGRNQKTYFGGYTPFEVFCIILIALSGLSILILLVAWGPIMSIHLKYWSGATSETPKNPPNDPQTKRGDSDGVGQNEIVHITSLNDFNQIDETTVTKSIQRLELLGPVSEDALSIIFEEFNLIRYLHVDVDKSCNTDPNERNNNKAPVIEMPMPMLTSVFVNNSEKCKIFDWTISLETPRLKKFKAVDTILELDNFNLVKQFLSHAQNSLEEIEITRSFICKDCDISDVQYDNLIKMTVNKRRTKANLLEPI</sequence>